<feature type="chain" id="PRO_5031300861" evidence="8">
    <location>
        <begin position="21"/>
        <end position="432"/>
    </location>
</feature>
<dbReference type="GO" id="GO:0046872">
    <property type="term" value="F:metal ion binding"/>
    <property type="evidence" value="ECO:0007669"/>
    <property type="project" value="UniProtKB-KW"/>
</dbReference>
<keyword evidence="8" id="KW-0732">Signal</keyword>
<dbReference type="Pfam" id="PF13181">
    <property type="entry name" value="TPR_8"/>
    <property type="match status" value="1"/>
</dbReference>
<keyword evidence="3 7" id="KW-0378">Hydrolase</keyword>
<evidence type="ECO:0000256" key="8">
    <source>
        <dbReference type="SAM" id="SignalP"/>
    </source>
</evidence>
<feature type="repeat" description="TPR" evidence="6">
    <location>
        <begin position="310"/>
        <end position="343"/>
    </location>
</feature>
<evidence type="ECO:0000256" key="6">
    <source>
        <dbReference type="PROSITE-ProRule" id="PRU00339"/>
    </source>
</evidence>
<evidence type="ECO:0000259" key="9">
    <source>
        <dbReference type="Pfam" id="PF01435"/>
    </source>
</evidence>
<gene>
    <name evidence="10" type="ORF">HNR48_000572</name>
</gene>
<name>A0A7X0MVX3_9GAMM</name>
<sequence length="432" mass="47287">MKKGFAKLIGVLALASAVVGCSTNPVTGKSQLNFISPAQEVALGEKQYGPSQQSQGGAYEVDPALSRYVNSVGQKLAQLSDRPNLPYEFVVLNNDVPNAWALPGGKIAFNRGLLIHLEDEAQLAAVLGHEIVHAAASHSAQQMSQRQLLGVGGQLAAVAATQSRYGGLIQQGIGLGSAAFHASYGRGQELEADAYGMEYMVAAGYDPQGAVELQETFVKLSEGRQSNWLNNLFASHPPSQERVAANRARAKQMPPGVRNQKAFDRAMAQLRKDAPAYKLHQEALAAANKKQMDKALSLTEQAIRKQPKEALFWDTKGKLLLNQKRGEPALKAFTRAIEINPNYFGPYVGRGIVHKNMGDDQRARIDFETSLSMLPTQYATFHLGELELKQGNSRKAYEYYQFAAASGGELGKRAQQRMHQIYPQQPAQQRRR</sequence>
<dbReference type="SMART" id="SM00028">
    <property type="entry name" value="TPR"/>
    <property type="match status" value="3"/>
</dbReference>
<evidence type="ECO:0000313" key="10">
    <source>
        <dbReference type="EMBL" id="MBB6520294.1"/>
    </source>
</evidence>
<dbReference type="Gene3D" id="1.25.40.10">
    <property type="entry name" value="Tetratricopeptide repeat domain"/>
    <property type="match status" value="1"/>
</dbReference>
<dbReference type="Proteomes" id="UP000528457">
    <property type="component" value="Unassembled WGS sequence"/>
</dbReference>
<dbReference type="SUPFAM" id="SSF48452">
    <property type="entry name" value="TPR-like"/>
    <property type="match status" value="1"/>
</dbReference>
<dbReference type="EMBL" id="JACHHT010000001">
    <property type="protein sequence ID" value="MBB6520294.1"/>
    <property type="molecule type" value="Genomic_DNA"/>
</dbReference>
<keyword evidence="5 7" id="KW-0482">Metalloprotease</keyword>
<keyword evidence="1 7" id="KW-0645">Protease</keyword>
<keyword evidence="6" id="KW-0802">TPR repeat</keyword>
<dbReference type="InterPro" id="IPR019734">
    <property type="entry name" value="TPR_rpt"/>
</dbReference>
<dbReference type="InParanoid" id="A0A7X0MVX3"/>
<evidence type="ECO:0000256" key="5">
    <source>
        <dbReference type="ARBA" id="ARBA00023049"/>
    </source>
</evidence>
<dbReference type="GO" id="GO:0016020">
    <property type="term" value="C:membrane"/>
    <property type="evidence" value="ECO:0007669"/>
    <property type="project" value="TreeGrafter"/>
</dbReference>
<comment type="similarity">
    <text evidence="7">Belongs to the peptidase M48 family.</text>
</comment>
<evidence type="ECO:0000256" key="1">
    <source>
        <dbReference type="ARBA" id="ARBA00022670"/>
    </source>
</evidence>
<evidence type="ECO:0000256" key="2">
    <source>
        <dbReference type="ARBA" id="ARBA00022723"/>
    </source>
</evidence>
<dbReference type="GO" id="GO:0004222">
    <property type="term" value="F:metalloendopeptidase activity"/>
    <property type="evidence" value="ECO:0007669"/>
    <property type="project" value="InterPro"/>
</dbReference>
<dbReference type="InterPro" id="IPR001915">
    <property type="entry name" value="Peptidase_M48"/>
</dbReference>
<feature type="signal peptide" evidence="8">
    <location>
        <begin position="1"/>
        <end position="20"/>
    </location>
</feature>
<keyword evidence="4 7" id="KW-0862">Zinc</keyword>
<reference evidence="10 11" key="1">
    <citation type="submission" date="2020-08" db="EMBL/GenBank/DDBJ databases">
        <title>Genomic Encyclopedia of Type Strains, Phase IV (KMG-IV): sequencing the most valuable type-strain genomes for metagenomic binning, comparative biology and taxonomic classification.</title>
        <authorList>
            <person name="Goeker M."/>
        </authorList>
    </citation>
    <scope>NUCLEOTIDE SEQUENCE [LARGE SCALE GENOMIC DNA]</scope>
    <source>
        <strain evidence="10 11">DSM 22368</strain>
    </source>
</reference>
<comment type="caution">
    <text evidence="10">The sequence shown here is derived from an EMBL/GenBank/DDBJ whole genome shotgun (WGS) entry which is preliminary data.</text>
</comment>
<dbReference type="InterPro" id="IPR011990">
    <property type="entry name" value="TPR-like_helical_dom_sf"/>
</dbReference>
<dbReference type="InterPro" id="IPR051156">
    <property type="entry name" value="Mito/Outer_Membr_Metalloprot"/>
</dbReference>
<dbReference type="Gene3D" id="3.30.2010.10">
    <property type="entry name" value="Metalloproteases ('zincins'), catalytic domain"/>
    <property type="match status" value="1"/>
</dbReference>
<dbReference type="Pfam" id="PF01435">
    <property type="entry name" value="Peptidase_M48"/>
    <property type="match status" value="1"/>
</dbReference>
<dbReference type="PROSITE" id="PS51257">
    <property type="entry name" value="PROKAR_LIPOPROTEIN"/>
    <property type="match status" value="1"/>
</dbReference>
<dbReference type="AlphaFoldDB" id="A0A7X0MVX3"/>
<evidence type="ECO:0000256" key="4">
    <source>
        <dbReference type="ARBA" id="ARBA00022833"/>
    </source>
</evidence>
<evidence type="ECO:0000256" key="3">
    <source>
        <dbReference type="ARBA" id="ARBA00022801"/>
    </source>
</evidence>
<dbReference type="PROSITE" id="PS50005">
    <property type="entry name" value="TPR"/>
    <property type="match status" value="1"/>
</dbReference>
<dbReference type="PANTHER" id="PTHR22726">
    <property type="entry name" value="METALLOENDOPEPTIDASE OMA1"/>
    <property type="match status" value="1"/>
</dbReference>
<feature type="domain" description="Peptidase M48" evidence="9">
    <location>
        <begin position="65"/>
        <end position="248"/>
    </location>
</feature>
<dbReference type="RefSeq" id="WP_166851684.1">
    <property type="nucleotide sequence ID" value="NZ_JAAONY010000001.1"/>
</dbReference>
<accession>A0A7X0MVX3</accession>
<comment type="cofactor">
    <cofactor evidence="7">
        <name>Zn(2+)</name>
        <dbReference type="ChEBI" id="CHEBI:29105"/>
    </cofactor>
    <text evidence="7">Binds 1 zinc ion per subunit.</text>
</comment>
<dbReference type="PANTHER" id="PTHR22726:SF1">
    <property type="entry name" value="METALLOENDOPEPTIDASE OMA1, MITOCHONDRIAL"/>
    <property type="match status" value="1"/>
</dbReference>
<proteinExistence type="inferred from homology"/>
<protein>
    <submittedName>
        <fullName evidence="10">Putative Zn-dependent protease</fullName>
    </submittedName>
</protein>
<evidence type="ECO:0000313" key="11">
    <source>
        <dbReference type="Proteomes" id="UP000528457"/>
    </source>
</evidence>
<dbReference type="GO" id="GO:0051603">
    <property type="term" value="P:proteolysis involved in protein catabolic process"/>
    <property type="evidence" value="ECO:0007669"/>
    <property type="project" value="TreeGrafter"/>
</dbReference>
<keyword evidence="2" id="KW-0479">Metal-binding</keyword>
<organism evidence="10 11">
    <name type="scientific">Pseudoteredinibacter isoporae</name>
    <dbReference type="NCBI Taxonomy" id="570281"/>
    <lineage>
        <taxon>Bacteria</taxon>
        <taxon>Pseudomonadati</taxon>
        <taxon>Pseudomonadota</taxon>
        <taxon>Gammaproteobacteria</taxon>
        <taxon>Cellvibrionales</taxon>
        <taxon>Cellvibrionaceae</taxon>
        <taxon>Pseudoteredinibacter</taxon>
    </lineage>
</organism>
<keyword evidence="11" id="KW-1185">Reference proteome</keyword>
<evidence type="ECO:0000256" key="7">
    <source>
        <dbReference type="RuleBase" id="RU003983"/>
    </source>
</evidence>